<dbReference type="PANTHER" id="PTHR47966">
    <property type="entry name" value="BETA-SITE APP-CLEAVING ENZYME, ISOFORM A-RELATED"/>
    <property type="match status" value="1"/>
</dbReference>
<feature type="chain" id="PRO_5002203873" description="Peptidase A1 domain-containing protein" evidence="2">
    <location>
        <begin position="21"/>
        <end position="294"/>
    </location>
</feature>
<dbReference type="CDD" id="cd05471">
    <property type="entry name" value="pepsin_like"/>
    <property type="match status" value="1"/>
</dbReference>
<organism evidence="4 5">
    <name type="scientific">Sphaerobolus stellatus (strain SS14)</name>
    <dbReference type="NCBI Taxonomy" id="990650"/>
    <lineage>
        <taxon>Eukaryota</taxon>
        <taxon>Fungi</taxon>
        <taxon>Dikarya</taxon>
        <taxon>Basidiomycota</taxon>
        <taxon>Agaricomycotina</taxon>
        <taxon>Agaricomycetes</taxon>
        <taxon>Phallomycetidae</taxon>
        <taxon>Geastrales</taxon>
        <taxon>Sphaerobolaceae</taxon>
        <taxon>Sphaerobolus</taxon>
    </lineage>
</organism>
<dbReference type="SUPFAM" id="SSF50630">
    <property type="entry name" value="Acid proteases"/>
    <property type="match status" value="1"/>
</dbReference>
<dbReference type="InterPro" id="IPR001461">
    <property type="entry name" value="Aspartic_peptidase_A1"/>
</dbReference>
<dbReference type="InterPro" id="IPR033121">
    <property type="entry name" value="PEPTIDASE_A1"/>
</dbReference>
<evidence type="ECO:0000313" key="5">
    <source>
        <dbReference type="Proteomes" id="UP000054279"/>
    </source>
</evidence>
<proteinExistence type="inferred from homology"/>
<dbReference type="InterPro" id="IPR034164">
    <property type="entry name" value="Pepsin-like_dom"/>
</dbReference>
<dbReference type="AlphaFoldDB" id="A0A0C9TRK1"/>
<name>A0A0C9TRK1_SPHS4</name>
<evidence type="ECO:0000256" key="2">
    <source>
        <dbReference type="SAM" id="SignalP"/>
    </source>
</evidence>
<dbReference type="PROSITE" id="PS51767">
    <property type="entry name" value="PEPTIDASE_A1"/>
    <property type="match status" value="1"/>
</dbReference>
<dbReference type="Pfam" id="PF00026">
    <property type="entry name" value="Asp"/>
    <property type="match status" value="1"/>
</dbReference>
<keyword evidence="2" id="KW-0732">Signal</keyword>
<protein>
    <recommendedName>
        <fullName evidence="3">Peptidase A1 domain-containing protein</fullName>
    </recommendedName>
</protein>
<dbReference type="PANTHER" id="PTHR47966:SF51">
    <property type="entry name" value="BETA-SITE APP-CLEAVING ENZYME, ISOFORM A-RELATED"/>
    <property type="match status" value="1"/>
</dbReference>
<dbReference type="GO" id="GO:0006508">
    <property type="term" value="P:proteolysis"/>
    <property type="evidence" value="ECO:0007669"/>
    <property type="project" value="InterPro"/>
</dbReference>
<dbReference type="InterPro" id="IPR021109">
    <property type="entry name" value="Peptidase_aspartic_dom_sf"/>
</dbReference>
<evidence type="ECO:0000256" key="1">
    <source>
        <dbReference type="ARBA" id="ARBA00007447"/>
    </source>
</evidence>
<dbReference type="HOGENOM" id="CLU_1074066_0_0_1"/>
<reference evidence="4 5" key="1">
    <citation type="submission" date="2014-06" db="EMBL/GenBank/DDBJ databases">
        <title>Evolutionary Origins and Diversification of the Mycorrhizal Mutualists.</title>
        <authorList>
            <consortium name="DOE Joint Genome Institute"/>
            <consortium name="Mycorrhizal Genomics Consortium"/>
            <person name="Kohler A."/>
            <person name="Kuo A."/>
            <person name="Nagy L.G."/>
            <person name="Floudas D."/>
            <person name="Copeland A."/>
            <person name="Barry K.W."/>
            <person name="Cichocki N."/>
            <person name="Veneault-Fourrey C."/>
            <person name="LaButti K."/>
            <person name="Lindquist E.A."/>
            <person name="Lipzen A."/>
            <person name="Lundell T."/>
            <person name="Morin E."/>
            <person name="Murat C."/>
            <person name="Riley R."/>
            <person name="Ohm R."/>
            <person name="Sun H."/>
            <person name="Tunlid A."/>
            <person name="Henrissat B."/>
            <person name="Grigoriev I.V."/>
            <person name="Hibbett D.S."/>
            <person name="Martin F."/>
        </authorList>
    </citation>
    <scope>NUCLEOTIDE SEQUENCE [LARGE SCALE GENOMIC DNA]</scope>
    <source>
        <strain evidence="4 5">SS14</strain>
    </source>
</reference>
<comment type="similarity">
    <text evidence="1">Belongs to the peptidase A1 family.</text>
</comment>
<evidence type="ECO:0000259" key="3">
    <source>
        <dbReference type="PROSITE" id="PS51767"/>
    </source>
</evidence>
<gene>
    <name evidence="4" type="ORF">M422DRAFT_274717</name>
</gene>
<dbReference type="EMBL" id="KN837484">
    <property type="protein sequence ID" value="KIJ24489.1"/>
    <property type="molecule type" value="Genomic_DNA"/>
</dbReference>
<feature type="domain" description="Peptidase A1" evidence="3">
    <location>
        <begin position="67"/>
        <end position="294"/>
    </location>
</feature>
<evidence type="ECO:0000313" key="4">
    <source>
        <dbReference type="EMBL" id="KIJ24489.1"/>
    </source>
</evidence>
<dbReference type="Gene3D" id="2.40.70.10">
    <property type="entry name" value="Acid Proteases"/>
    <property type="match status" value="1"/>
</dbReference>
<dbReference type="Proteomes" id="UP000054279">
    <property type="component" value="Unassembled WGS sequence"/>
</dbReference>
<keyword evidence="5" id="KW-1185">Reference proteome</keyword>
<accession>A0A0C9TRK1</accession>
<sequence length="294" mass="31755">MLRLLTVALLVPDMVLSSYAAEGLALAILSDTHAKVFSLLLGWVRLPVSGPDNFSLVANDLGANLYYVNNILLGTPPVPLSMALDASSSSFIVNSENCIFCDGSDGSFFDPSLSTSFVSLNGTKLAAESMIVSSGQDLLSFMGIPSRHTVIKIIEWVQWALQGTAIQGIFEFNGSPVNSSITQQTKAGFYVDIVNETLRTSHPLTQLYEQGLLQNPVVGISLKVVGNESYITIGALDQEDYAGELNWVEAEVPQPDWELPTVIPIDAIGVISEEKGNQKIPLYLNTSKHIIHVS</sequence>
<feature type="signal peptide" evidence="2">
    <location>
        <begin position="1"/>
        <end position="20"/>
    </location>
</feature>
<dbReference type="OrthoDB" id="2747330at2759"/>
<dbReference type="GO" id="GO:0004190">
    <property type="term" value="F:aspartic-type endopeptidase activity"/>
    <property type="evidence" value="ECO:0007669"/>
    <property type="project" value="InterPro"/>
</dbReference>